<evidence type="ECO:0000313" key="3">
    <source>
        <dbReference type="Proteomes" id="UP001139682"/>
    </source>
</evidence>
<sequence length="156" mass="17734">MDSSHACARWPASAPRKPTEYLLRKNTDQLSPAMVYRLTVKGFDLKDVQDMLAISDLYSTKKIMSRIVGKSIRTIQRQGNKQPAHLNSQQSAIAFQYAKVLEHATHVFGTQKLAEEWLGRSCRYLDGEVPLDVIDNPVGFMVLADYLERIEFGVYQ</sequence>
<dbReference type="AlphaFoldDB" id="A0A9X1W7Z8"/>
<reference evidence="2" key="1">
    <citation type="submission" date="2022-03" db="EMBL/GenBank/DDBJ databases">
        <title>Pseudomonas marianensis sp. nov., a marine bacterium isolated from deep-sea sediments of the Mariana Trench.</title>
        <authorList>
            <person name="Wei Y."/>
        </authorList>
    </citation>
    <scope>NUCLEOTIDE SEQUENCE</scope>
    <source>
        <strain evidence="2">PS1</strain>
    </source>
</reference>
<dbReference type="InterPro" id="IPR024467">
    <property type="entry name" value="Xre/MbcA/ParS-like_toxin-bd"/>
</dbReference>
<keyword evidence="3" id="KW-1185">Reference proteome</keyword>
<name>A0A9X1W7Z8_9GAMM</name>
<evidence type="ECO:0000313" key="2">
    <source>
        <dbReference type="EMBL" id="MCJ0976005.1"/>
    </source>
</evidence>
<protein>
    <submittedName>
        <fullName evidence="2">DUF2384 domain-containing protein</fullName>
    </submittedName>
</protein>
<dbReference type="RefSeq" id="WP_243607974.1">
    <property type="nucleotide sequence ID" value="NZ_JALGRD010000020.1"/>
</dbReference>
<dbReference type="EMBL" id="JALGRD010000020">
    <property type="protein sequence ID" value="MCJ0976005.1"/>
    <property type="molecule type" value="Genomic_DNA"/>
</dbReference>
<proteinExistence type="predicted"/>
<accession>A0A9X1W7Z8</accession>
<feature type="domain" description="Antitoxin Xre/MbcA/ParS-like toxin-binding" evidence="1">
    <location>
        <begin position="103"/>
        <end position="153"/>
    </location>
</feature>
<dbReference type="Pfam" id="PF09722">
    <property type="entry name" value="Xre_MbcA_ParS_C"/>
    <property type="match status" value="1"/>
</dbReference>
<dbReference type="Proteomes" id="UP001139682">
    <property type="component" value="Unassembled WGS sequence"/>
</dbReference>
<organism evidence="2 3">
    <name type="scientific">Stutzerimonas marianensis</name>
    <dbReference type="NCBI Taxonomy" id="2929513"/>
    <lineage>
        <taxon>Bacteria</taxon>
        <taxon>Pseudomonadati</taxon>
        <taxon>Pseudomonadota</taxon>
        <taxon>Gammaproteobacteria</taxon>
        <taxon>Pseudomonadales</taxon>
        <taxon>Pseudomonadaceae</taxon>
        <taxon>Stutzerimonas</taxon>
    </lineage>
</organism>
<evidence type="ECO:0000259" key="1">
    <source>
        <dbReference type="Pfam" id="PF09722"/>
    </source>
</evidence>
<gene>
    <name evidence="2" type="ORF">MST27_21840</name>
</gene>
<comment type="caution">
    <text evidence="2">The sequence shown here is derived from an EMBL/GenBank/DDBJ whole genome shotgun (WGS) entry which is preliminary data.</text>
</comment>